<feature type="signal peptide" evidence="6">
    <location>
        <begin position="1"/>
        <end position="23"/>
    </location>
</feature>
<name>A0A7S2YTH7_9STRA</name>
<keyword evidence="6" id="KW-0732">Signal</keyword>
<organism evidence="8">
    <name type="scientific">Entomoneis paludosa</name>
    <dbReference type="NCBI Taxonomy" id="265537"/>
    <lineage>
        <taxon>Eukaryota</taxon>
        <taxon>Sar</taxon>
        <taxon>Stramenopiles</taxon>
        <taxon>Ochrophyta</taxon>
        <taxon>Bacillariophyta</taxon>
        <taxon>Bacillariophyceae</taxon>
        <taxon>Bacillariophycidae</taxon>
        <taxon>Entomoneidaceae</taxon>
        <taxon>Entomoneis</taxon>
    </lineage>
</organism>
<dbReference type="EMBL" id="HBHT01040560">
    <property type="protein sequence ID" value="CAD9995016.1"/>
    <property type="molecule type" value="Transcribed_RNA"/>
</dbReference>
<evidence type="ECO:0000256" key="5">
    <source>
        <dbReference type="SAM" id="Phobius"/>
    </source>
</evidence>
<evidence type="ECO:0000256" key="6">
    <source>
        <dbReference type="SAM" id="SignalP"/>
    </source>
</evidence>
<accession>A0A7S2YTH7</accession>
<feature type="domain" description="Receptor ligand binding region" evidence="7">
    <location>
        <begin position="108"/>
        <end position="434"/>
    </location>
</feature>
<evidence type="ECO:0000256" key="4">
    <source>
        <dbReference type="ARBA" id="ARBA00023136"/>
    </source>
</evidence>
<evidence type="ECO:0000256" key="1">
    <source>
        <dbReference type="ARBA" id="ARBA00004370"/>
    </source>
</evidence>
<feature type="transmembrane region" description="Helical" evidence="5">
    <location>
        <begin position="510"/>
        <end position="533"/>
    </location>
</feature>
<reference evidence="8" key="1">
    <citation type="submission" date="2021-01" db="EMBL/GenBank/DDBJ databases">
        <authorList>
            <person name="Corre E."/>
            <person name="Pelletier E."/>
            <person name="Niang G."/>
            <person name="Scheremetjew M."/>
            <person name="Finn R."/>
            <person name="Kale V."/>
            <person name="Holt S."/>
            <person name="Cochrane G."/>
            <person name="Meng A."/>
            <person name="Brown T."/>
            <person name="Cohen L."/>
        </authorList>
    </citation>
    <scope>NUCLEOTIDE SEQUENCE</scope>
    <source>
        <strain evidence="8">CCMP125</strain>
    </source>
</reference>
<gene>
    <name evidence="8" type="ORF">APAL1065_LOCUS27246</name>
</gene>
<feature type="transmembrane region" description="Helical" evidence="5">
    <location>
        <begin position="545"/>
        <end position="566"/>
    </location>
</feature>
<feature type="chain" id="PRO_5030756547" description="Receptor ligand binding region domain-containing protein" evidence="6">
    <location>
        <begin position="24"/>
        <end position="594"/>
    </location>
</feature>
<dbReference type="Pfam" id="PF01094">
    <property type="entry name" value="ANF_receptor"/>
    <property type="match status" value="1"/>
</dbReference>
<protein>
    <recommendedName>
        <fullName evidence="7">Receptor ligand binding region domain-containing protein</fullName>
    </recommendedName>
</protein>
<keyword evidence="2 5" id="KW-0812">Transmembrane</keyword>
<evidence type="ECO:0000256" key="2">
    <source>
        <dbReference type="ARBA" id="ARBA00022692"/>
    </source>
</evidence>
<keyword evidence="4 5" id="KW-0472">Membrane</keyword>
<proteinExistence type="predicted"/>
<dbReference type="AlphaFoldDB" id="A0A7S2YTH7"/>
<evidence type="ECO:0000259" key="7">
    <source>
        <dbReference type="Pfam" id="PF01094"/>
    </source>
</evidence>
<evidence type="ECO:0000313" key="8">
    <source>
        <dbReference type="EMBL" id="CAD9995016.1"/>
    </source>
</evidence>
<sequence>MRVFTTIQSSLFVLLTTLTVAEAFLDTDQKCQLSIFTPFSTWWNNQTYSAVGLFNVFSNATTIGHSQLAAAIMAAQQFNDRDTSVVADLADLTTDCNVQFDLDNLLVYNSGETRYSASQALFRAETKPCAIVGPYTDRIANQLSVLALAGEIPHVVTRSYSLDVASDYLHPFTSSVYPDLRISARKVADYLLFKGRIDSVAILYDLNDVGPQRFEALKGEFQLRNIGHLGFSFIENIPEFGLDSALFPPLEALREIQNRGFRTIVFCLDDPLVSLQDVADAIVELGMDDGEHFFVFHDQFEPRLYVEEPNENITSVVLGSAWILALPEFHFHPELPFMQSWKNQGDDTVEFLNAINPIQDESSVGYIFAGEDFFQTVEPEYGAGFMFDAVMAVGIGACQAEKAADGTISSAAHQAAIREINFTSSTGRLSFGEDTPDRNGAREDDTVPFVAVNFVTEELGSFASPEIIFPGEQWKSISNTSFIYRDGTTFPPKNLRRPPKQNYLSKGLRIFGFTLMSISMAFGLASGIWVFVCRKHRILAASQPVFLYLICFGTIVQSSSIVTISFDESYGWTKNQLDKSCVSVGFQWLMFLPT</sequence>
<dbReference type="InterPro" id="IPR001828">
    <property type="entry name" value="ANF_lig-bd_rcpt"/>
</dbReference>
<dbReference type="GO" id="GO:0016020">
    <property type="term" value="C:membrane"/>
    <property type="evidence" value="ECO:0007669"/>
    <property type="project" value="UniProtKB-SubCell"/>
</dbReference>
<dbReference type="Gene3D" id="3.40.50.2300">
    <property type="match status" value="2"/>
</dbReference>
<keyword evidence="3 5" id="KW-1133">Transmembrane helix</keyword>
<dbReference type="SUPFAM" id="SSF53822">
    <property type="entry name" value="Periplasmic binding protein-like I"/>
    <property type="match status" value="1"/>
</dbReference>
<dbReference type="InterPro" id="IPR028082">
    <property type="entry name" value="Peripla_BP_I"/>
</dbReference>
<comment type="subcellular location">
    <subcellularLocation>
        <location evidence="1">Membrane</location>
    </subcellularLocation>
</comment>
<evidence type="ECO:0000256" key="3">
    <source>
        <dbReference type="ARBA" id="ARBA00022989"/>
    </source>
</evidence>